<reference evidence="1" key="1">
    <citation type="submission" date="2020-05" db="EMBL/GenBank/DDBJ databases">
        <title>Large-scale comparative analyses of tick genomes elucidate their genetic diversity and vector capacities.</title>
        <authorList>
            <person name="Jia N."/>
            <person name="Wang J."/>
            <person name="Shi W."/>
            <person name="Du L."/>
            <person name="Sun Y."/>
            <person name="Zhan W."/>
            <person name="Jiang J."/>
            <person name="Wang Q."/>
            <person name="Zhang B."/>
            <person name="Ji P."/>
            <person name="Sakyi L.B."/>
            <person name="Cui X."/>
            <person name="Yuan T."/>
            <person name="Jiang B."/>
            <person name="Yang W."/>
            <person name="Lam T.T.-Y."/>
            <person name="Chang Q."/>
            <person name="Ding S."/>
            <person name="Wang X."/>
            <person name="Zhu J."/>
            <person name="Ruan X."/>
            <person name="Zhao L."/>
            <person name="Wei J."/>
            <person name="Que T."/>
            <person name="Du C."/>
            <person name="Cheng J."/>
            <person name="Dai P."/>
            <person name="Han X."/>
            <person name="Huang E."/>
            <person name="Gao Y."/>
            <person name="Liu J."/>
            <person name="Shao H."/>
            <person name="Ye R."/>
            <person name="Li L."/>
            <person name="Wei W."/>
            <person name="Wang X."/>
            <person name="Wang C."/>
            <person name="Yang T."/>
            <person name="Huo Q."/>
            <person name="Li W."/>
            <person name="Guo W."/>
            <person name="Chen H."/>
            <person name="Zhou L."/>
            <person name="Ni X."/>
            <person name="Tian J."/>
            <person name="Zhou Y."/>
            <person name="Sheng Y."/>
            <person name="Liu T."/>
            <person name="Pan Y."/>
            <person name="Xia L."/>
            <person name="Li J."/>
            <person name="Zhao F."/>
            <person name="Cao W."/>
        </authorList>
    </citation>
    <scope>NUCLEOTIDE SEQUENCE</scope>
    <source>
        <strain evidence="1">Dsil-2018</strain>
    </source>
</reference>
<organism evidence="1 2">
    <name type="scientific">Dermacentor silvarum</name>
    <name type="common">Tick</name>
    <dbReference type="NCBI Taxonomy" id="543639"/>
    <lineage>
        <taxon>Eukaryota</taxon>
        <taxon>Metazoa</taxon>
        <taxon>Ecdysozoa</taxon>
        <taxon>Arthropoda</taxon>
        <taxon>Chelicerata</taxon>
        <taxon>Arachnida</taxon>
        <taxon>Acari</taxon>
        <taxon>Parasitiformes</taxon>
        <taxon>Ixodida</taxon>
        <taxon>Ixodoidea</taxon>
        <taxon>Ixodidae</taxon>
        <taxon>Rhipicephalinae</taxon>
        <taxon>Dermacentor</taxon>
    </lineage>
</organism>
<sequence>MREGTKLSLSFLAFGNCIDARSKKGTQQVPYQDSQLTHILKDSLGGSGNVLVIGTATALKLSCTRTYNTVVYALSGP</sequence>
<comment type="caution">
    <text evidence="1">The sequence shown here is derived from an EMBL/GenBank/DDBJ whole genome shotgun (WGS) entry which is preliminary data.</text>
</comment>
<proteinExistence type="predicted"/>
<gene>
    <name evidence="1" type="ORF">HPB49_021129</name>
</gene>
<protein>
    <submittedName>
        <fullName evidence="1">Uncharacterized protein</fullName>
    </submittedName>
</protein>
<accession>A0ACB8E2Z6</accession>
<dbReference type="EMBL" id="CM023470">
    <property type="protein sequence ID" value="KAH7981052.1"/>
    <property type="molecule type" value="Genomic_DNA"/>
</dbReference>
<dbReference type="Proteomes" id="UP000821865">
    <property type="component" value="Chromosome 1"/>
</dbReference>
<keyword evidence="2" id="KW-1185">Reference proteome</keyword>
<evidence type="ECO:0000313" key="2">
    <source>
        <dbReference type="Proteomes" id="UP000821865"/>
    </source>
</evidence>
<evidence type="ECO:0000313" key="1">
    <source>
        <dbReference type="EMBL" id="KAH7981052.1"/>
    </source>
</evidence>
<name>A0ACB8E2Z6_DERSI</name>